<evidence type="ECO:0000256" key="2">
    <source>
        <dbReference type="ARBA" id="ARBA00023136"/>
    </source>
</evidence>
<dbReference type="InterPro" id="IPR050330">
    <property type="entry name" value="Bact_OuterMem_StrucFunc"/>
</dbReference>
<protein>
    <recommendedName>
        <fullName evidence="5">OmpA-like domain-containing protein</fullName>
    </recommendedName>
</protein>
<feature type="domain" description="OmpA-like" evidence="5">
    <location>
        <begin position="101"/>
        <end position="218"/>
    </location>
</feature>
<dbReference type="PANTHER" id="PTHR30329:SF21">
    <property type="entry name" value="LIPOPROTEIN YIAD-RELATED"/>
    <property type="match status" value="1"/>
</dbReference>
<gene>
    <name evidence="6" type="ORF">MNBD_GAMMA05-2355</name>
</gene>
<proteinExistence type="predicted"/>
<dbReference type="PROSITE" id="PS51123">
    <property type="entry name" value="OMPA_2"/>
    <property type="match status" value="1"/>
</dbReference>
<evidence type="ECO:0000259" key="5">
    <source>
        <dbReference type="PROSITE" id="PS51123"/>
    </source>
</evidence>
<dbReference type="PANTHER" id="PTHR30329">
    <property type="entry name" value="STATOR ELEMENT OF FLAGELLAR MOTOR COMPLEX"/>
    <property type="match status" value="1"/>
</dbReference>
<reference evidence="6" key="1">
    <citation type="submission" date="2018-06" db="EMBL/GenBank/DDBJ databases">
        <authorList>
            <person name="Zhirakovskaya E."/>
        </authorList>
    </citation>
    <scope>NUCLEOTIDE SEQUENCE</scope>
</reference>
<name>A0A3B0W534_9ZZZZ</name>
<dbReference type="Pfam" id="PF00691">
    <property type="entry name" value="OmpA"/>
    <property type="match status" value="1"/>
</dbReference>
<organism evidence="6">
    <name type="scientific">hydrothermal vent metagenome</name>
    <dbReference type="NCBI Taxonomy" id="652676"/>
    <lineage>
        <taxon>unclassified sequences</taxon>
        <taxon>metagenomes</taxon>
        <taxon>ecological metagenomes</taxon>
    </lineage>
</organism>
<dbReference type="InterPro" id="IPR006664">
    <property type="entry name" value="OMP_bac"/>
</dbReference>
<dbReference type="AlphaFoldDB" id="A0A3B0W534"/>
<dbReference type="InterPro" id="IPR036737">
    <property type="entry name" value="OmpA-like_sf"/>
</dbReference>
<dbReference type="InterPro" id="IPR006665">
    <property type="entry name" value="OmpA-like"/>
</dbReference>
<feature type="region of interest" description="Disordered" evidence="4">
    <location>
        <begin position="183"/>
        <end position="206"/>
    </location>
</feature>
<dbReference type="SUPFAM" id="SSF103088">
    <property type="entry name" value="OmpA-like"/>
    <property type="match status" value="1"/>
</dbReference>
<dbReference type="CDD" id="cd07185">
    <property type="entry name" value="OmpA_C-like"/>
    <property type="match status" value="1"/>
</dbReference>
<evidence type="ECO:0000256" key="4">
    <source>
        <dbReference type="SAM" id="MobiDB-lite"/>
    </source>
</evidence>
<dbReference type="PRINTS" id="PR01021">
    <property type="entry name" value="OMPADOMAIN"/>
</dbReference>
<evidence type="ECO:0000256" key="1">
    <source>
        <dbReference type="ARBA" id="ARBA00004442"/>
    </source>
</evidence>
<accession>A0A3B0W534</accession>
<keyword evidence="2" id="KW-0472">Membrane</keyword>
<dbReference type="Gene3D" id="3.30.1330.60">
    <property type="entry name" value="OmpA-like domain"/>
    <property type="match status" value="1"/>
</dbReference>
<dbReference type="GO" id="GO:0009279">
    <property type="term" value="C:cell outer membrane"/>
    <property type="evidence" value="ECO:0007669"/>
    <property type="project" value="UniProtKB-SubCell"/>
</dbReference>
<evidence type="ECO:0000313" key="6">
    <source>
        <dbReference type="EMBL" id="VAW51005.1"/>
    </source>
</evidence>
<comment type="subcellular location">
    <subcellularLocation>
        <location evidence="1">Cell outer membrane</location>
    </subcellularLocation>
</comment>
<dbReference type="EMBL" id="UOFE01000011">
    <property type="protein sequence ID" value="VAW51005.1"/>
    <property type="molecule type" value="Genomic_DNA"/>
</dbReference>
<keyword evidence="3" id="KW-0998">Cell outer membrane</keyword>
<sequence>MKTKIRVLSALVLCATSMQAIADKEYWLGRDGGYARDRNGHCVRTILWTPEAAISGCEGGVDTNAESKLAPAPVADKTVVEKPSIVKSEEATPVAAIAAAPAYTELSLSSGATFKSGGSTLSAEGKAAVVELMNQFKGEDVKSVIIEGYTDDTGAASFNQQLSEKRAEAVKTELVANGANPDKISTVGYGESTPIADNSTRKGRAKNRRIEIKVDGSRRQI</sequence>
<evidence type="ECO:0000256" key="3">
    <source>
        <dbReference type="ARBA" id="ARBA00023237"/>
    </source>
</evidence>